<dbReference type="CDD" id="cd20628">
    <property type="entry name" value="CYP4"/>
    <property type="match status" value="1"/>
</dbReference>
<dbReference type="InterPro" id="IPR001128">
    <property type="entry name" value="Cyt_P450"/>
</dbReference>
<dbReference type="GO" id="GO:0016705">
    <property type="term" value="F:oxidoreductase activity, acting on paired donors, with incorporation or reduction of molecular oxygen"/>
    <property type="evidence" value="ECO:0007669"/>
    <property type="project" value="InterPro"/>
</dbReference>
<dbReference type="EMBL" id="LIAE01007228">
    <property type="protein sequence ID" value="PAV80761.1"/>
    <property type="molecule type" value="Genomic_DNA"/>
</dbReference>
<comment type="similarity">
    <text evidence="2 7">Belongs to the cytochrome P450 family.</text>
</comment>
<keyword evidence="5 7" id="KW-0503">Monooxygenase</keyword>
<sequence length="418" mass="48507">MSRRTFQNLNPQRPSYKYIRERIPFLIRQTIITAKNGESIFRLWLGGKLWVIPINGKAVKDILDSNEELEKGDAYDFLGDWIGDGLLISVGNKWKGRRKLITPSFHFGMLAGYMETFNYHARIMMEILEGEVEKEFNMYNNVKRAALDIICDAAMGVHASAQTNPNHPYVIAVGKFNLLTVDYIFKPWLQIPILYSLFGFAKEKQDQLDILISFSKKVIKERKMEIAQGNIQERNGKKTFLDMLLTLEGLTDRDIQDEVDTFMFEGHDTTSSGTCWILWCLACHPHLQEKVHEEIYSIFGDSDRDMENEDLPKLPYFDRFIRECIRFRPPVPIIQRLLNNDFKMGGKTIPKGAFILISPMLQHHNPEIFPDPEKFDPDRFLSENISSRHPYDYIPFSAGPRNCVGRSKKSKIAPKMWE</sequence>
<dbReference type="Pfam" id="PF00067">
    <property type="entry name" value="p450"/>
    <property type="match status" value="1"/>
</dbReference>
<dbReference type="InterPro" id="IPR036396">
    <property type="entry name" value="Cyt_P450_sf"/>
</dbReference>
<dbReference type="InterPro" id="IPR017972">
    <property type="entry name" value="Cyt_P450_CS"/>
</dbReference>
<evidence type="ECO:0000256" key="7">
    <source>
        <dbReference type="RuleBase" id="RU000461"/>
    </source>
</evidence>
<evidence type="ECO:0000256" key="1">
    <source>
        <dbReference type="ARBA" id="ARBA00001971"/>
    </source>
</evidence>
<dbReference type="EMBL" id="LIAE01007228">
    <property type="protein sequence ID" value="PAV80758.1"/>
    <property type="molecule type" value="Genomic_DNA"/>
</dbReference>
<evidence type="ECO:0000313" key="9">
    <source>
        <dbReference type="Proteomes" id="UP000218231"/>
    </source>
</evidence>
<protein>
    <recommendedName>
        <fullName evidence="10">Cytochrome P450</fullName>
    </recommendedName>
</protein>
<dbReference type="EMBL" id="LIAE01007228">
    <property type="protein sequence ID" value="PAV80760.1"/>
    <property type="molecule type" value="Genomic_DNA"/>
</dbReference>
<dbReference type="GO" id="GO:0004497">
    <property type="term" value="F:monooxygenase activity"/>
    <property type="evidence" value="ECO:0007669"/>
    <property type="project" value="UniProtKB-KW"/>
</dbReference>
<comment type="cofactor">
    <cofactor evidence="1 6">
        <name>heme</name>
        <dbReference type="ChEBI" id="CHEBI:30413"/>
    </cofactor>
</comment>
<dbReference type="EMBL" id="LIAE01007228">
    <property type="protein sequence ID" value="PAV80762.1"/>
    <property type="molecule type" value="Genomic_DNA"/>
</dbReference>
<dbReference type="GO" id="GO:0005506">
    <property type="term" value="F:iron ion binding"/>
    <property type="evidence" value="ECO:0007669"/>
    <property type="project" value="InterPro"/>
</dbReference>
<accession>A0A2A2L3L8</accession>
<evidence type="ECO:0000256" key="3">
    <source>
        <dbReference type="ARBA" id="ARBA00022617"/>
    </source>
</evidence>
<dbReference type="PROSITE" id="PS00086">
    <property type="entry name" value="CYTOCHROME_P450"/>
    <property type="match status" value="1"/>
</dbReference>
<evidence type="ECO:0000256" key="5">
    <source>
        <dbReference type="ARBA" id="ARBA00023033"/>
    </source>
</evidence>
<dbReference type="PRINTS" id="PR00463">
    <property type="entry name" value="EP450I"/>
</dbReference>
<dbReference type="SUPFAM" id="SSF48264">
    <property type="entry name" value="Cytochrome P450"/>
    <property type="match status" value="1"/>
</dbReference>
<dbReference type="PANTHER" id="PTHR24291">
    <property type="entry name" value="CYTOCHROME P450 FAMILY 4"/>
    <property type="match status" value="1"/>
</dbReference>
<dbReference type="OrthoDB" id="1470350at2759"/>
<evidence type="ECO:0000256" key="4">
    <source>
        <dbReference type="ARBA" id="ARBA00023004"/>
    </source>
</evidence>
<dbReference type="InterPro" id="IPR050196">
    <property type="entry name" value="Cytochrome_P450_Monoox"/>
</dbReference>
<comment type="caution">
    <text evidence="8">The sequence shown here is derived from an EMBL/GenBank/DDBJ whole genome shotgun (WGS) entry which is preliminary data.</text>
</comment>
<reference evidence="8 9" key="1">
    <citation type="journal article" date="2017" name="Curr. Biol.">
        <title>Genome architecture and evolution of a unichromosomal asexual nematode.</title>
        <authorList>
            <person name="Fradin H."/>
            <person name="Zegar C."/>
            <person name="Gutwein M."/>
            <person name="Lucas J."/>
            <person name="Kovtun M."/>
            <person name="Corcoran D."/>
            <person name="Baugh L.R."/>
            <person name="Kiontke K."/>
            <person name="Gunsalus K."/>
            <person name="Fitch D.H."/>
            <person name="Piano F."/>
        </authorList>
    </citation>
    <scope>NUCLEOTIDE SEQUENCE [LARGE SCALE GENOMIC DNA]</scope>
    <source>
        <strain evidence="8">PF1309</strain>
    </source>
</reference>
<dbReference type="STRING" id="2018661.A0A2A2L3L8"/>
<dbReference type="InterPro" id="IPR002401">
    <property type="entry name" value="Cyt_P450_E_grp-I"/>
</dbReference>
<keyword evidence="6 7" id="KW-0479">Metal-binding</keyword>
<dbReference type="PRINTS" id="PR00385">
    <property type="entry name" value="P450"/>
</dbReference>
<gene>
    <name evidence="8" type="ORF">WR25_03340</name>
</gene>
<feature type="binding site" description="axial binding residue" evidence="6">
    <location>
        <position position="403"/>
    </location>
    <ligand>
        <name>heme</name>
        <dbReference type="ChEBI" id="CHEBI:30413"/>
    </ligand>
    <ligandPart>
        <name>Fe</name>
        <dbReference type="ChEBI" id="CHEBI:18248"/>
    </ligandPart>
</feature>
<evidence type="ECO:0000256" key="2">
    <source>
        <dbReference type="ARBA" id="ARBA00010617"/>
    </source>
</evidence>
<dbReference type="Proteomes" id="UP000218231">
    <property type="component" value="Unassembled WGS sequence"/>
</dbReference>
<keyword evidence="7" id="KW-0560">Oxidoreductase</keyword>
<dbReference type="GO" id="GO:0020037">
    <property type="term" value="F:heme binding"/>
    <property type="evidence" value="ECO:0007669"/>
    <property type="project" value="InterPro"/>
</dbReference>
<keyword evidence="9" id="KW-1185">Reference proteome</keyword>
<proteinExistence type="inferred from homology"/>
<dbReference type="EMBL" id="LIAE01007228">
    <property type="protein sequence ID" value="PAV80763.1"/>
    <property type="molecule type" value="Genomic_DNA"/>
</dbReference>
<keyword evidence="3 6" id="KW-0349">Heme</keyword>
<dbReference type="EMBL" id="LIAE01007228">
    <property type="protein sequence ID" value="PAV80759.1"/>
    <property type="molecule type" value="Genomic_DNA"/>
</dbReference>
<dbReference type="EMBL" id="LIAE01007228">
    <property type="protein sequence ID" value="PAV80764.1"/>
    <property type="molecule type" value="Genomic_DNA"/>
</dbReference>
<evidence type="ECO:0008006" key="10">
    <source>
        <dbReference type="Google" id="ProtNLM"/>
    </source>
</evidence>
<dbReference type="Gene3D" id="1.10.630.10">
    <property type="entry name" value="Cytochrome P450"/>
    <property type="match status" value="1"/>
</dbReference>
<evidence type="ECO:0000256" key="6">
    <source>
        <dbReference type="PIRSR" id="PIRSR602401-1"/>
    </source>
</evidence>
<dbReference type="PANTHER" id="PTHR24291:SF130">
    <property type="entry name" value="CYTOCHROME P450 FAMILY"/>
    <property type="match status" value="1"/>
</dbReference>
<dbReference type="AlphaFoldDB" id="A0A2A2L3L8"/>
<dbReference type="EMBL" id="LIAE01007228">
    <property type="protein sequence ID" value="PAV80757.1"/>
    <property type="molecule type" value="Genomic_DNA"/>
</dbReference>
<organism evidence="8 9">
    <name type="scientific">Diploscapter pachys</name>
    <dbReference type="NCBI Taxonomy" id="2018661"/>
    <lineage>
        <taxon>Eukaryota</taxon>
        <taxon>Metazoa</taxon>
        <taxon>Ecdysozoa</taxon>
        <taxon>Nematoda</taxon>
        <taxon>Chromadorea</taxon>
        <taxon>Rhabditida</taxon>
        <taxon>Rhabditina</taxon>
        <taxon>Rhabditomorpha</taxon>
        <taxon>Rhabditoidea</taxon>
        <taxon>Rhabditidae</taxon>
        <taxon>Diploscapter</taxon>
    </lineage>
</organism>
<name>A0A2A2L3L8_9BILA</name>
<keyword evidence="4 6" id="KW-0408">Iron</keyword>
<evidence type="ECO:0000313" key="8">
    <source>
        <dbReference type="EMBL" id="PAV80764.1"/>
    </source>
</evidence>